<protein>
    <submittedName>
        <fullName evidence="5">LacI family transcriptional regulator</fullName>
    </submittedName>
</protein>
<evidence type="ECO:0000256" key="1">
    <source>
        <dbReference type="ARBA" id="ARBA00023015"/>
    </source>
</evidence>
<dbReference type="SUPFAM" id="SSF47413">
    <property type="entry name" value="lambda repressor-like DNA-binding domains"/>
    <property type="match status" value="1"/>
</dbReference>
<evidence type="ECO:0000256" key="2">
    <source>
        <dbReference type="ARBA" id="ARBA00023125"/>
    </source>
</evidence>
<dbReference type="SMART" id="SM00354">
    <property type="entry name" value="HTH_LACI"/>
    <property type="match status" value="1"/>
</dbReference>
<evidence type="ECO:0000259" key="4">
    <source>
        <dbReference type="PROSITE" id="PS50932"/>
    </source>
</evidence>
<organism evidence="5 6">
    <name type="scientific">Kaistia geumhonensis</name>
    <dbReference type="NCBI Taxonomy" id="410839"/>
    <lineage>
        <taxon>Bacteria</taxon>
        <taxon>Pseudomonadati</taxon>
        <taxon>Pseudomonadota</taxon>
        <taxon>Alphaproteobacteria</taxon>
        <taxon>Hyphomicrobiales</taxon>
        <taxon>Kaistiaceae</taxon>
        <taxon>Kaistia</taxon>
    </lineage>
</organism>
<dbReference type="Gene3D" id="1.10.260.40">
    <property type="entry name" value="lambda repressor-like DNA-binding domains"/>
    <property type="match status" value="1"/>
</dbReference>
<keyword evidence="2" id="KW-0238">DNA-binding</keyword>
<dbReference type="RefSeq" id="WP_266279064.1">
    <property type="nucleotide sequence ID" value="NZ_JAPKNF010000001.1"/>
</dbReference>
<dbReference type="Gene3D" id="3.40.50.2300">
    <property type="match status" value="2"/>
</dbReference>
<keyword evidence="6" id="KW-1185">Reference proteome</keyword>
<dbReference type="PROSITE" id="PS00356">
    <property type="entry name" value="HTH_LACI_1"/>
    <property type="match status" value="1"/>
</dbReference>
<evidence type="ECO:0000313" key="6">
    <source>
        <dbReference type="Proteomes" id="UP001223743"/>
    </source>
</evidence>
<evidence type="ECO:0000256" key="3">
    <source>
        <dbReference type="ARBA" id="ARBA00023163"/>
    </source>
</evidence>
<dbReference type="Proteomes" id="UP001223743">
    <property type="component" value="Unassembled WGS sequence"/>
</dbReference>
<dbReference type="InterPro" id="IPR028082">
    <property type="entry name" value="Peripla_BP_I"/>
</dbReference>
<dbReference type="InterPro" id="IPR000843">
    <property type="entry name" value="HTH_LacI"/>
</dbReference>
<accession>A0ABU0M7B7</accession>
<reference evidence="5 6" key="1">
    <citation type="submission" date="2023-07" db="EMBL/GenBank/DDBJ databases">
        <title>Genomic Encyclopedia of Type Strains, Phase IV (KMG-IV): sequencing the most valuable type-strain genomes for metagenomic binning, comparative biology and taxonomic classification.</title>
        <authorList>
            <person name="Goeker M."/>
        </authorList>
    </citation>
    <scope>NUCLEOTIDE SEQUENCE [LARGE SCALE GENOMIC DNA]</scope>
    <source>
        <strain evidence="5 6">B1-1</strain>
    </source>
</reference>
<comment type="caution">
    <text evidence="5">The sequence shown here is derived from an EMBL/GenBank/DDBJ whole genome shotgun (WGS) entry which is preliminary data.</text>
</comment>
<dbReference type="PRINTS" id="PR00036">
    <property type="entry name" value="HTHLACI"/>
</dbReference>
<dbReference type="PANTHER" id="PTHR30146:SF109">
    <property type="entry name" value="HTH-TYPE TRANSCRIPTIONAL REGULATOR GALS"/>
    <property type="match status" value="1"/>
</dbReference>
<keyword evidence="1" id="KW-0805">Transcription regulation</keyword>
<gene>
    <name evidence="5" type="ORF">QO015_002479</name>
</gene>
<feature type="domain" description="HTH lacI-type" evidence="4">
    <location>
        <begin position="6"/>
        <end position="60"/>
    </location>
</feature>
<dbReference type="InterPro" id="IPR046335">
    <property type="entry name" value="LacI/GalR-like_sensor"/>
</dbReference>
<dbReference type="InterPro" id="IPR010982">
    <property type="entry name" value="Lambda_DNA-bd_dom_sf"/>
</dbReference>
<dbReference type="CDD" id="cd01392">
    <property type="entry name" value="HTH_LacI"/>
    <property type="match status" value="1"/>
</dbReference>
<evidence type="ECO:0000313" key="5">
    <source>
        <dbReference type="EMBL" id="MDQ0516866.1"/>
    </source>
</evidence>
<sequence>MKLRSATLMDVAREAGVSKATVARVLSASGYVGEETRQRVEAAVKSVGYRPNVMARGLRTQRSLTIGHLLIEITSNPFFAHVARAVEREALANGYKTFLFNHNKNSEQERFGVERFIERQVDAVIFTYPVDAESIAMLRAADMPVVQIERQRTADTHAVLVDNVAGIEAAMAHLLQFGHRRIAFIGGDPALFPHPGVRARSLEEDRLHTYLDALRGAGVAIDPDLVRLGEYVRLEDGSDVEGYGHARALLALKDRPTAIIAGCDVLAGGILRAAYEAHLRVPDDLSLVGFDDTIAGQLTPRLTSVAQPMAELGLTAFQLALASIEDPDIAPRTVTLAPSLVIRDSTGPVPVRATR</sequence>
<keyword evidence="3" id="KW-0804">Transcription</keyword>
<dbReference type="CDD" id="cd06267">
    <property type="entry name" value="PBP1_LacI_sugar_binding-like"/>
    <property type="match status" value="1"/>
</dbReference>
<name>A0ABU0M7B7_9HYPH</name>
<dbReference type="PANTHER" id="PTHR30146">
    <property type="entry name" value="LACI-RELATED TRANSCRIPTIONAL REPRESSOR"/>
    <property type="match status" value="1"/>
</dbReference>
<dbReference type="SUPFAM" id="SSF53822">
    <property type="entry name" value="Periplasmic binding protein-like I"/>
    <property type="match status" value="1"/>
</dbReference>
<dbReference type="PROSITE" id="PS50932">
    <property type="entry name" value="HTH_LACI_2"/>
    <property type="match status" value="1"/>
</dbReference>
<dbReference type="Pfam" id="PF00356">
    <property type="entry name" value="LacI"/>
    <property type="match status" value="1"/>
</dbReference>
<dbReference type="Pfam" id="PF13377">
    <property type="entry name" value="Peripla_BP_3"/>
    <property type="match status" value="1"/>
</dbReference>
<proteinExistence type="predicted"/>
<dbReference type="EMBL" id="JAUSWJ010000001">
    <property type="protein sequence ID" value="MDQ0516866.1"/>
    <property type="molecule type" value="Genomic_DNA"/>
</dbReference>